<dbReference type="Proteomes" id="UP000002724">
    <property type="component" value="Chromosome"/>
</dbReference>
<name>B4SF14_PELPB</name>
<dbReference type="eggNOG" id="COG4675">
    <property type="taxonomic scope" value="Bacteria"/>
</dbReference>
<organism evidence="2 3">
    <name type="scientific">Pelodictyon phaeoclathratiforme (strain DSM 5477 / BU-1)</name>
    <dbReference type="NCBI Taxonomy" id="324925"/>
    <lineage>
        <taxon>Bacteria</taxon>
        <taxon>Pseudomonadati</taxon>
        <taxon>Chlorobiota</taxon>
        <taxon>Chlorobiia</taxon>
        <taxon>Chlorobiales</taxon>
        <taxon>Chlorobiaceae</taxon>
        <taxon>Chlorobium/Pelodictyon group</taxon>
        <taxon>Pelodictyon</taxon>
    </lineage>
</organism>
<evidence type="ECO:0000259" key="1">
    <source>
        <dbReference type="Pfam" id="PF07484"/>
    </source>
</evidence>
<dbReference type="Pfam" id="PF07484">
    <property type="entry name" value="Collar"/>
    <property type="match status" value="1"/>
</dbReference>
<keyword evidence="3" id="KW-1185">Reference proteome</keyword>
<dbReference type="InterPro" id="IPR011083">
    <property type="entry name" value="Phage_tail_collar_dom"/>
</dbReference>
<dbReference type="SUPFAM" id="SSF88874">
    <property type="entry name" value="Receptor-binding domain of short tail fibre protein gp12"/>
    <property type="match status" value="1"/>
</dbReference>
<accession>B4SF14</accession>
<dbReference type="EMBL" id="CP001110">
    <property type="protein sequence ID" value="ACF43161.1"/>
    <property type="molecule type" value="Genomic_DNA"/>
</dbReference>
<protein>
    <submittedName>
        <fullName evidence="2">Tail Collar domain protein</fullName>
    </submittedName>
</protein>
<dbReference type="Gene3D" id="3.90.1340.10">
    <property type="entry name" value="Phage tail collar domain"/>
    <property type="match status" value="1"/>
</dbReference>
<dbReference type="AlphaFoldDB" id="B4SF14"/>
<sequence>MDEMLAVIKLFAGNFVPRGFMECNGQTLLINNNAALFSLLGISYGGDGRQNFMLPDLRPLDEQGQKRPWNQGEPRSLICVEGIYPVRD</sequence>
<dbReference type="STRING" id="324925.Ppha_0873"/>
<reference evidence="2 3" key="1">
    <citation type="submission" date="2008-06" db="EMBL/GenBank/DDBJ databases">
        <title>Complete sequence of Pelodictyon phaeoclathratiforme BU-1.</title>
        <authorList>
            <consortium name="US DOE Joint Genome Institute"/>
            <person name="Lucas S."/>
            <person name="Copeland A."/>
            <person name="Lapidus A."/>
            <person name="Glavina del Rio T."/>
            <person name="Dalin E."/>
            <person name="Tice H."/>
            <person name="Bruce D."/>
            <person name="Goodwin L."/>
            <person name="Pitluck S."/>
            <person name="Schmutz J."/>
            <person name="Larimer F."/>
            <person name="Land M."/>
            <person name="Hauser L."/>
            <person name="Kyrpides N."/>
            <person name="Mikhailova N."/>
            <person name="Liu Z."/>
            <person name="Li T."/>
            <person name="Zhao F."/>
            <person name="Overmann J."/>
            <person name="Bryant D.A."/>
            <person name="Richardson P."/>
        </authorList>
    </citation>
    <scope>NUCLEOTIDE SEQUENCE [LARGE SCALE GENOMIC DNA]</scope>
    <source>
        <strain evidence="3">DSM 5477 / BU-1</strain>
    </source>
</reference>
<gene>
    <name evidence="2" type="ordered locus">Ppha_0873</name>
</gene>
<dbReference type="InterPro" id="IPR037053">
    <property type="entry name" value="Phage_tail_collar_dom_sf"/>
</dbReference>
<evidence type="ECO:0000313" key="3">
    <source>
        <dbReference type="Proteomes" id="UP000002724"/>
    </source>
</evidence>
<dbReference type="KEGG" id="pph:Ppha_0873"/>
<evidence type="ECO:0000313" key="2">
    <source>
        <dbReference type="EMBL" id="ACF43161.1"/>
    </source>
</evidence>
<dbReference type="RefSeq" id="WP_012507656.1">
    <property type="nucleotide sequence ID" value="NC_011060.1"/>
</dbReference>
<proteinExistence type="predicted"/>
<dbReference type="HOGENOM" id="CLU_170308_0_0_10"/>
<feature type="domain" description="Phage tail collar" evidence="1">
    <location>
        <begin position="8"/>
        <end position="58"/>
    </location>
</feature>
<dbReference type="OrthoDB" id="9810174at2"/>